<evidence type="ECO:0000256" key="1">
    <source>
        <dbReference type="ARBA" id="ARBA00000971"/>
    </source>
</evidence>
<evidence type="ECO:0000256" key="4">
    <source>
        <dbReference type="ARBA" id="ARBA00023235"/>
    </source>
</evidence>
<gene>
    <name evidence="8" type="ORF">SARC_09982</name>
</gene>
<dbReference type="GO" id="GO:0003755">
    <property type="term" value="F:peptidyl-prolyl cis-trans isomerase activity"/>
    <property type="evidence" value="ECO:0007669"/>
    <property type="project" value="UniProtKB-KW"/>
</dbReference>
<dbReference type="PANTHER" id="PTHR43811:SF19">
    <property type="entry name" value="39 KDA FK506-BINDING NUCLEAR PROTEIN"/>
    <property type="match status" value="1"/>
</dbReference>
<evidence type="ECO:0000256" key="5">
    <source>
        <dbReference type="PROSITE-ProRule" id="PRU00277"/>
    </source>
</evidence>
<dbReference type="PROSITE" id="PS51504">
    <property type="entry name" value="H15"/>
    <property type="match status" value="1"/>
</dbReference>
<protein>
    <recommendedName>
        <fullName evidence="2 5">peptidylprolyl isomerase</fullName>
        <ecNumber evidence="2 5">5.2.1.8</ecNumber>
    </recommendedName>
</protein>
<dbReference type="Pfam" id="PF00254">
    <property type="entry name" value="FKBP_C"/>
    <property type="match status" value="1"/>
</dbReference>
<evidence type="ECO:0000259" key="6">
    <source>
        <dbReference type="PROSITE" id="PS50059"/>
    </source>
</evidence>
<dbReference type="GO" id="GO:0003677">
    <property type="term" value="F:DNA binding"/>
    <property type="evidence" value="ECO:0007669"/>
    <property type="project" value="InterPro"/>
</dbReference>
<evidence type="ECO:0000259" key="7">
    <source>
        <dbReference type="PROSITE" id="PS51504"/>
    </source>
</evidence>
<sequence>MAVPKNVLDKIKAAIRANNSPTGSSRQFITRYLKSEFSYNNANAIKVALKKGVSTKALNQIGQSFLVIGDKIDQVAKPISKENELVIEDLTIGNGEGPVGVGDTVAVDYIGTLDDGTQFDKSKNFEFHVGAGDVIKGWDRGVVGMRVGGTRSLVVGSRLGYGKRGSKPDIPPNATLHFTLLLRKIF</sequence>
<dbReference type="Pfam" id="PF00538">
    <property type="entry name" value="Linker_histone"/>
    <property type="match status" value="1"/>
</dbReference>
<dbReference type="PROSITE" id="PS50059">
    <property type="entry name" value="FKBP_PPIASE"/>
    <property type="match status" value="1"/>
</dbReference>
<dbReference type="FunFam" id="3.10.50.40:FF:000006">
    <property type="entry name" value="Peptidyl-prolyl cis-trans isomerase"/>
    <property type="match status" value="1"/>
</dbReference>
<evidence type="ECO:0000313" key="9">
    <source>
        <dbReference type="Proteomes" id="UP000054560"/>
    </source>
</evidence>
<dbReference type="GO" id="GO:0006334">
    <property type="term" value="P:nucleosome assembly"/>
    <property type="evidence" value="ECO:0007669"/>
    <property type="project" value="InterPro"/>
</dbReference>
<dbReference type="eggNOG" id="KOG0549">
    <property type="taxonomic scope" value="Eukaryota"/>
</dbReference>
<dbReference type="RefSeq" id="XP_014151461.1">
    <property type="nucleotide sequence ID" value="XM_014295986.1"/>
</dbReference>
<dbReference type="GeneID" id="25910486"/>
<dbReference type="InterPro" id="IPR005818">
    <property type="entry name" value="Histone_H1/H5_H15"/>
</dbReference>
<dbReference type="InterPro" id="IPR046357">
    <property type="entry name" value="PPIase_dom_sf"/>
</dbReference>
<dbReference type="SUPFAM" id="SSF46785">
    <property type="entry name" value="Winged helix' DNA-binding domain"/>
    <property type="match status" value="1"/>
</dbReference>
<keyword evidence="9" id="KW-1185">Reference proteome</keyword>
<proteinExistence type="predicted"/>
<dbReference type="AlphaFoldDB" id="A0A0L0FLB7"/>
<dbReference type="InterPro" id="IPR036388">
    <property type="entry name" value="WH-like_DNA-bd_sf"/>
</dbReference>
<keyword evidence="3 5" id="KW-0697">Rotamase</keyword>
<name>A0A0L0FLB7_9EUKA</name>
<organism evidence="8 9">
    <name type="scientific">Sphaeroforma arctica JP610</name>
    <dbReference type="NCBI Taxonomy" id="667725"/>
    <lineage>
        <taxon>Eukaryota</taxon>
        <taxon>Ichthyosporea</taxon>
        <taxon>Ichthyophonida</taxon>
        <taxon>Sphaeroforma</taxon>
    </lineage>
</organism>
<comment type="catalytic activity">
    <reaction evidence="1 5">
        <text>[protein]-peptidylproline (omega=180) = [protein]-peptidylproline (omega=0)</text>
        <dbReference type="Rhea" id="RHEA:16237"/>
        <dbReference type="Rhea" id="RHEA-COMP:10747"/>
        <dbReference type="Rhea" id="RHEA-COMP:10748"/>
        <dbReference type="ChEBI" id="CHEBI:83833"/>
        <dbReference type="ChEBI" id="CHEBI:83834"/>
        <dbReference type="EC" id="5.2.1.8"/>
    </reaction>
</comment>
<keyword evidence="4 5" id="KW-0413">Isomerase</keyword>
<dbReference type="EC" id="5.2.1.8" evidence="2 5"/>
<dbReference type="InterPro" id="IPR001179">
    <property type="entry name" value="PPIase_FKBP_dom"/>
</dbReference>
<evidence type="ECO:0000256" key="3">
    <source>
        <dbReference type="ARBA" id="ARBA00023110"/>
    </source>
</evidence>
<dbReference type="STRING" id="667725.A0A0L0FLB7"/>
<dbReference type="GO" id="GO:0000786">
    <property type="term" value="C:nucleosome"/>
    <property type="evidence" value="ECO:0007669"/>
    <property type="project" value="InterPro"/>
</dbReference>
<feature type="domain" description="PPIase FKBP-type" evidence="6">
    <location>
        <begin position="102"/>
        <end position="186"/>
    </location>
</feature>
<evidence type="ECO:0000313" key="8">
    <source>
        <dbReference type="EMBL" id="KNC77559.1"/>
    </source>
</evidence>
<dbReference type="SUPFAM" id="SSF54534">
    <property type="entry name" value="FKBP-like"/>
    <property type="match status" value="1"/>
</dbReference>
<dbReference type="Gene3D" id="3.10.50.40">
    <property type="match status" value="1"/>
</dbReference>
<accession>A0A0L0FLB7</accession>
<feature type="domain" description="H15" evidence="7">
    <location>
        <begin position="3"/>
        <end position="69"/>
    </location>
</feature>
<dbReference type="SMART" id="SM00526">
    <property type="entry name" value="H15"/>
    <property type="match status" value="1"/>
</dbReference>
<dbReference type="PANTHER" id="PTHR43811">
    <property type="entry name" value="FKBP-TYPE PEPTIDYL-PROLYL CIS-TRANS ISOMERASE FKPA"/>
    <property type="match status" value="1"/>
</dbReference>
<dbReference type="Gene3D" id="1.10.10.10">
    <property type="entry name" value="Winged helix-like DNA-binding domain superfamily/Winged helix DNA-binding domain"/>
    <property type="match status" value="1"/>
</dbReference>
<evidence type="ECO:0000256" key="2">
    <source>
        <dbReference type="ARBA" id="ARBA00013194"/>
    </source>
</evidence>
<dbReference type="InterPro" id="IPR036390">
    <property type="entry name" value="WH_DNA-bd_sf"/>
</dbReference>
<dbReference type="Proteomes" id="UP000054560">
    <property type="component" value="Unassembled WGS sequence"/>
</dbReference>
<dbReference type="OrthoDB" id="1902587at2759"/>
<reference evidence="8 9" key="1">
    <citation type="submission" date="2011-02" db="EMBL/GenBank/DDBJ databases">
        <title>The Genome Sequence of Sphaeroforma arctica JP610.</title>
        <authorList>
            <consortium name="The Broad Institute Genome Sequencing Platform"/>
            <person name="Russ C."/>
            <person name="Cuomo C."/>
            <person name="Young S.K."/>
            <person name="Zeng Q."/>
            <person name="Gargeya S."/>
            <person name="Alvarado L."/>
            <person name="Berlin A."/>
            <person name="Chapman S.B."/>
            <person name="Chen Z."/>
            <person name="Freedman E."/>
            <person name="Gellesch M."/>
            <person name="Goldberg J."/>
            <person name="Griggs A."/>
            <person name="Gujja S."/>
            <person name="Heilman E."/>
            <person name="Heiman D."/>
            <person name="Howarth C."/>
            <person name="Mehta T."/>
            <person name="Neiman D."/>
            <person name="Pearson M."/>
            <person name="Roberts A."/>
            <person name="Saif S."/>
            <person name="Shea T."/>
            <person name="Shenoy N."/>
            <person name="Sisk P."/>
            <person name="Stolte C."/>
            <person name="Sykes S."/>
            <person name="White J."/>
            <person name="Yandava C."/>
            <person name="Burger G."/>
            <person name="Gray M.W."/>
            <person name="Holland P.W.H."/>
            <person name="King N."/>
            <person name="Lang F.B.F."/>
            <person name="Roger A.J."/>
            <person name="Ruiz-Trillo I."/>
            <person name="Haas B."/>
            <person name="Nusbaum C."/>
            <person name="Birren B."/>
        </authorList>
    </citation>
    <scope>NUCLEOTIDE SEQUENCE [LARGE SCALE GENOMIC DNA]</scope>
    <source>
        <strain evidence="8 9">JP610</strain>
    </source>
</reference>
<dbReference type="EMBL" id="KQ242696">
    <property type="protein sequence ID" value="KNC77559.1"/>
    <property type="molecule type" value="Genomic_DNA"/>
</dbReference>